<gene>
    <name evidence="3" type="ORF">ODALV1_LOCUS6255</name>
</gene>
<keyword evidence="1" id="KW-0812">Transmembrane</keyword>
<accession>A0ABP1Q5V6</accession>
<keyword evidence="4" id="KW-1185">Reference proteome</keyword>
<dbReference type="Pfam" id="PF06974">
    <property type="entry name" value="WS_DGAT_C"/>
    <property type="match status" value="1"/>
</dbReference>
<proteinExistence type="predicted"/>
<keyword evidence="1" id="KW-0472">Membrane</keyword>
<dbReference type="Proteomes" id="UP001642540">
    <property type="component" value="Unassembled WGS sequence"/>
</dbReference>
<dbReference type="InterPro" id="IPR009721">
    <property type="entry name" value="O-acyltransferase_WSD1_C"/>
</dbReference>
<dbReference type="PANTHER" id="PTHR31650:SF1">
    <property type="entry name" value="WAX ESTER SYNTHASE_DIACYLGLYCEROL ACYLTRANSFERASE 4-RELATED"/>
    <property type="match status" value="1"/>
</dbReference>
<keyword evidence="1" id="KW-1133">Transmembrane helix</keyword>
<evidence type="ECO:0000259" key="2">
    <source>
        <dbReference type="Pfam" id="PF06974"/>
    </source>
</evidence>
<evidence type="ECO:0000256" key="1">
    <source>
        <dbReference type="SAM" id="Phobius"/>
    </source>
</evidence>
<name>A0ABP1Q5V6_9HEXA</name>
<evidence type="ECO:0000313" key="4">
    <source>
        <dbReference type="Proteomes" id="UP001642540"/>
    </source>
</evidence>
<dbReference type="EMBL" id="CAXLJM020000019">
    <property type="protein sequence ID" value="CAL8085864.1"/>
    <property type="molecule type" value="Genomic_DNA"/>
</dbReference>
<comment type="caution">
    <text evidence="3">The sequence shown here is derived from an EMBL/GenBank/DDBJ whole genome shotgun (WGS) entry which is preliminary data.</text>
</comment>
<protein>
    <recommendedName>
        <fullName evidence="2">O-acyltransferase WSD1 C-terminal domain-containing protein</fullName>
    </recommendedName>
</protein>
<sequence length="502" mass="57070">MQLFIQVQHFIICLCMFCGLFIQPVFFLPIFLYKCIVVFLSRRNPKLGKVLTPKDSCLANEDFTRFPPKVSVVSTMLLDGDLSLQEFQSAFVQHVINACIPSSSSSKLAYFREQSTGYCQTRYPELMQYQSDFMGHKFWKDDADFSLSNHIRAIDHSKNPNLDLIHEEMLNKPFNIKRSPWEIVLIRNYYNMSEEIEDTLKSQLQTLVVARFHHSMVDAKSILKLFVECLGQQSLTISKPQEMNKSLYGNIFSTLIFPMIYLCQNVKLFMIVCFGSGLHPWRTPIMGGDNNKLLIRFSQNMPLKEIKDVAKRNNISTSAVLISMITGAIYNLDSELRTKTVLAGYILPLENHPPTLCNHFTGSIIQLPTNKHLSTKERLQLCHNLFRDIKSSSMKEFLESAVLQIGTLFDPLRKLIARNVYATIGITNIAGESKEFSIVQRKCSEFTFSVGTLGGCSGVSFSCSSYQDNFRVAVIANESVLDEAKVQKLANAFGEELQVMKK</sequence>
<dbReference type="InterPro" id="IPR045034">
    <property type="entry name" value="O-acyltransferase_WSD1-like"/>
</dbReference>
<feature type="transmembrane region" description="Helical" evidence="1">
    <location>
        <begin position="12"/>
        <end position="33"/>
    </location>
</feature>
<evidence type="ECO:0000313" key="3">
    <source>
        <dbReference type="EMBL" id="CAL8085864.1"/>
    </source>
</evidence>
<dbReference type="PANTHER" id="PTHR31650">
    <property type="entry name" value="O-ACYLTRANSFERASE (WSD1-LIKE) FAMILY PROTEIN"/>
    <property type="match status" value="1"/>
</dbReference>
<feature type="domain" description="O-acyltransferase WSD1 C-terminal" evidence="2">
    <location>
        <begin position="358"/>
        <end position="501"/>
    </location>
</feature>
<reference evidence="3 4" key="1">
    <citation type="submission" date="2024-08" db="EMBL/GenBank/DDBJ databases">
        <authorList>
            <person name="Cucini C."/>
            <person name="Frati F."/>
        </authorList>
    </citation>
    <scope>NUCLEOTIDE SEQUENCE [LARGE SCALE GENOMIC DNA]</scope>
</reference>
<organism evidence="3 4">
    <name type="scientific">Orchesella dallaii</name>
    <dbReference type="NCBI Taxonomy" id="48710"/>
    <lineage>
        <taxon>Eukaryota</taxon>
        <taxon>Metazoa</taxon>
        <taxon>Ecdysozoa</taxon>
        <taxon>Arthropoda</taxon>
        <taxon>Hexapoda</taxon>
        <taxon>Collembola</taxon>
        <taxon>Entomobryomorpha</taxon>
        <taxon>Entomobryoidea</taxon>
        <taxon>Orchesellidae</taxon>
        <taxon>Orchesellinae</taxon>
        <taxon>Orchesella</taxon>
    </lineage>
</organism>